<evidence type="ECO:0000313" key="1">
    <source>
        <dbReference type="EMBL" id="RKN80236.1"/>
    </source>
</evidence>
<dbReference type="AlphaFoldDB" id="A0A3B0CBB9"/>
<protein>
    <submittedName>
        <fullName evidence="1">Uncharacterized protein</fullName>
    </submittedName>
</protein>
<gene>
    <name evidence="1" type="ORF">D7Z94_18580</name>
</gene>
<sequence length="177" mass="19368">MGCEELEELIEEEFDVSISFAGDLGIVSETAVSEETDPITVATELATYRIESDPDIANAINDRGEISKVTIDRVRYSYKDFEGNEEAFVIESGFTFADPNTMSIFTSEILDSGIRIAEADFRNDAFFHEDDFSPIEAGLAAGSTSIIIGYFGTLSHNPVDFKVGITVDVTVTIKPDI</sequence>
<keyword evidence="2" id="KW-1185">Reference proteome</keyword>
<reference evidence="1 2" key="1">
    <citation type="submission" date="2018-10" db="EMBL/GenBank/DDBJ databases">
        <title>Ulvibacterium marinum gen. nov., sp. nov., a novel marine bacterium of the family Flavobacteriaceae, isolated from a culture of the green alga Ulva prolifera.</title>
        <authorList>
            <person name="Zhang Z."/>
        </authorList>
    </citation>
    <scope>NUCLEOTIDE SEQUENCE [LARGE SCALE GENOMIC DNA]</scope>
    <source>
        <strain evidence="1 2">CCMM003</strain>
    </source>
</reference>
<evidence type="ECO:0000313" key="2">
    <source>
        <dbReference type="Proteomes" id="UP000276603"/>
    </source>
</evidence>
<comment type="caution">
    <text evidence="1">The sequence shown here is derived from an EMBL/GenBank/DDBJ whole genome shotgun (WGS) entry which is preliminary data.</text>
</comment>
<dbReference type="EMBL" id="RBCJ01000003">
    <property type="protein sequence ID" value="RKN80236.1"/>
    <property type="molecule type" value="Genomic_DNA"/>
</dbReference>
<accession>A0A3B0CBB9</accession>
<dbReference type="Proteomes" id="UP000276603">
    <property type="component" value="Unassembled WGS sequence"/>
</dbReference>
<name>A0A3B0CBB9_9FLAO</name>
<organism evidence="1 2">
    <name type="scientific">Ulvibacterium marinum</name>
    <dbReference type="NCBI Taxonomy" id="2419782"/>
    <lineage>
        <taxon>Bacteria</taxon>
        <taxon>Pseudomonadati</taxon>
        <taxon>Bacteroidota</taxon>
        <taxon>Flavobacteriia</taxon>
        <taxon>Flavobacteriales</taxon>
        <taxon>Flavobacteriaceae</taxon>
        <taxon>Ulvibacterium</taxon>
    </lineage>
</organism>
<proteinExistence type="predicted"/>